<dbReference type="Pfam" id="PF07833">
    <property type="entry name" value="Cu_amine_oxidN1"/>
    <property type="match status" value="1"/>
</dbReference>
<feature type="transmembrane region" description="Helical" evidence="1">
    <location>
        <begin position="20"/>
        <end position="37"/>
    </location>
</feature>
<evidence type="ECO:0000313" key="5">
    <source>
        <dbReference type="Proteomes" id="UP001597362"/>
    </source>
</evidence>
<feature type="domain" description="Phosphodiester glycosidase" evidence="3">
    <location>
        <begin position="241"/>
        <end position="427"/>
    </location>
</feature>
<feature type="domain" description="Copper amine oxidase-like N-terminal" evidence="2">
    <location>
        <begin position="771"/>
        <end position="838"/>
    </location>
</feature>
<reference evidence="5" key="1">
    <citation type="journal article" date="2019" name="Int. J. Syst. Evol. Microbiol.">
        <title>The Global Catalogue of Microorganisms (GCM) 10K type strain sequencing project: providing services to taxonomists for standard genome sequencing and annotation.</title>
        <authorList>
            <consortium name="The Broad Institute Genomics Platform"/>
            <consortium name="The Broad Institute Genome Sequencing Center for Infectious Disease"/>
            <person name="Wu L."/>
            <person name="Ma J."/>
        </authorList>
    </citation>
    <scope>NUCLEOTIDE SEQUENCE [LARGE SCALE GENOMIC DNA]</scope>
    <source>
        <strain evidence="5">GH52</strain>
    </source>
</reference>
<dbReference type="Proteomes" id="UP001597362">
    <property type="component" value="Unassembled WGS sequence"/>
</dbReference>
<evidence type="ECO:0000259" key="3">
    <source>
        <dbReference type="Pfam" id="PF09992"/>
    </source>
</evidence>
<keyword evidence="1" id="KW-0812">Transmembrane</keyword>
<dbReference type="InterPro" id="IPR012854">
    <property type="entry name" value="Cu_amine_oxidase-like_N"/>
</dbReference>
<name>A0ABW4YMQ4_9BACL</name>
<keyword evidence="1" id="KW-1133">Transmembrane helix</keyword>
<proteinExistence type="predicted"/>
<dbReference type="SUPFAM" id="SSF55383">
    <property type="entry name" value="Copper amine oxidase, domain N"/>
    <property type="match status" value="2"/>
</dbReference>
<dbReference type="RefSeq" id="WP_377773737.1">
    <property type="nucleotide sequence ID" value="NZ_JBHUHO010000033.1"/>
</dbReference>
<keyword evidence="5" id="KW-1185">Reference proteome</keyword>
<dbReference type="Pfam" id="PF09992">
    <property type="entry name" value="NAGPA"/>
    <property type="match status" value="1"/>
</dbReference>
<accession>A0ABW4YMQ4</accession>
<sequence length="901" mass="95844">MKNQLSILSRYLRTTGKKAIVVTLGAVVIVQTVGTWLPQQFTGGQAPYVVAAASLQKKQESVITAGAKRYDYTFTTKRGKSTVNTSVHVIEVNLTNPHVSLNTISGKNNQVAAKNTILNMVKDNNAVAGINGDVYVMSNEGAPLGAQITSGSLLSTPSRLQGMYAFGVTKDRIATIDTYAFEGAVTAVNGATFPLTGINQSAYVPELGGTINSHSNAMFIYTSAWNGAERPAKSGTTPTEVLVVDGIIQNISSGTPLQDPIPANGYILRSHGEAAKFVQSNLQIGDALTSTYSLKSATSGKAVDPSSFEMMIGGHTILVDQGKAAKFSRNVAGVSGNSYTSRSAVGYSKDGKKVYLITSERNGSNTGLSLSELQKVMVELGVFKGINLDGGGSTTMIDRSLGHFAVTQSHPVQQGSMRSVANGIGVFTSAPQGKLEGMLVAGDATVLIGQSTELSLKGYDNYYNPLDMSSVAVKWSADAAIGKMNGNQFVATKAGQGTITATANGVKQKHSIEVVGAAQIDSMKLNVAVPKLEAGNRFEVPVVVTLKNGKTYNVNGDQLEWEFIGFKGKFEKGAIHIQSVDPKAESGYVIARYDGFGAMLPVVKGESAVIIDDFENNRNKVTAQVVPKGVTSGNAQIVTKLPADKAGKGLEISYDFSQGTGTRASYAAFGDNGGIVLPGTPTALTMDVYSDSSNNWLRAEVIDANNKLHYLDIAKKLDWSGWKNVRADLPASGLAYPLKLKRVYVVTVDKAVDPSKAASGQVYIDNMKVLSSTVVAQTNQAKIELTLGKKEAAVNGSKVSLDAAPVLKGNSTYVPLRFISEMTGADVKYDNKQKRVTIIHGSNFIEMYIGKKEYVHNGKRLVSKVAPYIENTRTLAPLRFVSEQLGLKVGFNNATKKITIQ</sequence>
<evidence type="ECO:0000313" key="4">
    <source>
        <dbReference type="EMBL" id="MFD2117007.1"/>
    </source>
</evidence>
<dbReference type="Gene3D" id="3.30.457.10">
    <property type="entry name" value="Copper amine oxidase-like, N-terminal domain"/>
    <property type="match status" value="2"/>
</dbReference>
<dbReference type="InterPro" id="IPR036582">
    <property type="entry name" value="Mao_N_sf"/>
</dbReference>
<comment type="caution">
    <text evidence="4">The sequence shown here is derived from an EMBL/GenBank/DDBJ whole genome shotgun (WGS) entry which is preliminary data.</text>
</comment>
<dbReference type="PANTHER" id="PTHR40446:SF2">
    <property type="entry name" value="N-ACETYLGLUCOSAMINE-1-PHOSPHODIESTER ALPHA-N-ACETYLGLUCOSAMINIDASE"/>
    <property type="match status" value="1"/>
</dbReference>
<protein>
    <submittedName>
        <fullName evidence="4">Stalk domain-containing protein</fullName>
    </submittedName>
</protein>
<organism evidence="4 5">
    <name type="scientific">Paenibacillus yanchengensis</name>
    <dbReference type="NCBI Taxonomy" id="2035833"/>
    <lineage>
        <taxon>Bacteria</taxon>
        <taxon>Bacillati</taxon>
        <taxon>Bacillota</taxon>
        <taxon>Bacilli</taxon>
        <taxon>Bacillales</taxon>
        <taxon>Paenibacillaceae</taxon>
        <taxon>Paenibacillus</taxon>
    </lineage>
</organism>
<evidence type="ECO:0000259" key="2">
    <source>
        <dbReference type="Pfam" id="PF07833"/>
    </source>
</evidence>
<evidence type="ECO:0000256" key="1">
    <source>
        <dbReference type="SAM" id="Phobius"/>
    </source>
</evidence>
<dbReference type="PANTHER" id="PTHR40446">
    <property type="entry name" value="N-ACETYLGLUCOSAMINE-1-PHOSPHODIESTER ALPHA-N-ACETYLGLUCOSAMINIDASE"/>
    <property type="match status" value="1"/>
</dbReference>
<dbReference type="EMBL" id="JBHUHO010000033">
    <property type="protein sequence ID" value="MFD2117007.1"/>
    <property type="molecule type" value="Genomic_DNA"/>
</dbReference>
<gene>
    <name evidence="4" type="ORF">ACFSJH_14855</name>
</gene>
<dbReference type="InterPro" id="IPR018711">
    <property type="entry name" value="NAGPA"/>
</dbReference>
<keyword evidence="1" id="KW-0472">Membrane</keyword>